<reference evidence="3" key="1">
    <citation type="journal article" date="2017" name="Front. Plant Sci.">
        <title>Climate Clever Clovers: New Paradigm to Reduce the Environmental Footprint of Ruminants by Breeding Low Methanogenic Forages Utilizing Haplotype Variation.</title>
        <authorList>
            <person name="Kaur P."/>
            <person name="Appels R."/>
            <person name="Bayer P.E."/>
            <person name="Keeble-Gagnere G."/>
            <person name="Wang J."/>
            <person name="Hirakawa H."/>
            <person name="Shirasawa K."/>
            <person name="Vercoe P."/>
            <person name="Stefanova K."/>
            <person name="Durmic Z."/>
            <person name="Nichols P."/>
            <person name="Revell C."/>
            <person name="Isobe S.N."/>
            <person name="Edwards D."/>
            <person name="Erskine W."/>
        </authorList>
    </citation>
    <scope>NUCLEOTIDE SEQUENCE [LARGE SCALE GENOMIC DNA]</scope>
    <source>
        <strain evidence="3">cv. Daliak</strain>
    </source>
</reference>
<feature type="domain" description="FAR1" evidence="1">
    <location>
        <begin position="52"/>
        <end position="138"/>
    </location>
</feature>
<dbReference type="InterPro" id="IPR004330">
    <property type="entry name" value="FAR1_DNA_bnd_dom"/>
</dbReference>
<dbReference type="AlphaFoldDB" id="A0A2Z6MVW6"/>
<evidence type="ECO:0000313" key="2">
    <source>
        <dbReference type="EMBL" id="GAU35521.1"/>
    </source>
</evidence>
<name>A0A2Z6MVW6_TRISU</name>
<accession>A0A2Z6MVW6</accession>
<dbReference type="EMBL" id="DF973593">
    <property type="protein sequence ID" value="GAU35521.1"/>
    <property type="molecule type" value="Genomic_DNA"/>
</dbReference>
<sequence length="194" mass="22056">MAANDGDINGEELASCNNVVNEEGKEDMDTYKDINELTDDDMEFDSEEHAIHFYKSFAEFHGFAMRKDDVRRDDDDKIVVRQLVCNRAGKNSKKEDCGKVLKSTTRTDCRARIRINLNVETGKWTVFAFESLHNHPLTPTHYVHLIPKYRRLSESDKVLVDGLHKQGVITSHILGFMLAQKGGHEGLGFCKRGV</sequence>
<evidence type="ECO:0000313" key="3">
    <source>
        <dbReference type="Proteomes" id="UP000242715"/>
    </source>
</evidence>
<gene>
    <name evidence="2" type="ORF">TSUD_155520</name>
</gene>
<dbReference type="OrthoDB" id="1432674at2759"/>
<proteinExistence type="predicted"/>
<dbReference type="Proteomes" id="UP000242715">
    <property type="component" value="Unassembled WGS sequence"/>
</dbReference>
<protein>
    <recommendedName>
        <fullName evidence="1">FAR1 domain-containing protein</fullName>
    </recommendedName>
</protein>
<dbReference type="Pfam" id="PF03101">
    <property type="entry name" value="FAR1"/>
    <property type="match status" value="1"/>
</dbReference>
<dbReference type="PANTHER" id="PTHR47718">
    <property type="entry name" value="OS01G0519700 PROTEIN"/>
    <property type="match status" value="1"/>
</dbReference>
<organism evidence="2 3">
    <name type="scientific">Trifolium subterraneum</name>
    <name type="common">Subterranean clover</name>
    <dbReference type="NCBI Taxonomy" id="3900"/>
    <lineage>
        <taxon>Eukaryota</taxon>
        <taxon>Viridiplantae</taxon>
        <taxon>Streptophyta</taxon>
        <taxon>Embryophyta</taxon>
        <taxon>Tracheophyta</taxon>
        <taxon>Spermatophyta</taxon>
        <taxon>Magnoliopsida</taxon>
        <taxon>eudicotyledons</taxon>
        <taxon>Gunneridae</taxon>
        <taxon>Pentapetalae</taxon>
        <taxon>rosids</taxon>
        <taxon>fabids</taxon>
        <taxon>Fabales</taxon>
        <taxon>Fabaceae</taxon>
        <taxon>Papilionoideae</taxon>
        <taxon>50 kb inversion clade</taxon>
        <taxon>NPAAA clade</taxon>
        <taxon>Hologalegina</taxon>
        <taxon>IRL clade</taxon>
        <taxon>Trifolieae</taxon>
        <taxon>Trifolium</taxon>
    </lineage>
</organism>
<keyword evidence="3" id="KW-1185">Reference proteome</keyword>
<evidence type="ECO:0000259" key="1">
    <source>
        <dbReference type="Pfam" id="PF03101"/>
    </source>
</evidence>